<evidence type="ECO:0000313" key="3">
    <source>
        <dbReference type="Proteomes" id="UP000030669"/>
    </source>
</evidence>
<evidence type="ECO:0000256" key="1">
    <source>
        <dbReference type="SAM" id="MobiDB-lite"/>
    </source>
</evidence>
<dbReference type="GeneID" id="19304729"/>
<proteinExistence type="predicted"/>
<dbReference type="AlphaFoldDB" id="S7PTP2"/>
<dbReference type="HOGENOM" id="CLU_1415302_0_0_1"/>
<gene>
    <name evidence="2" type="ORF">GLOTRDRAFT_141255</name>
</gene>
<accession>S7PTP2</accession>
<dbReference type="eggNOG" id="ENOG502T1JM">
    <property type="taxonomic scope" value="Eukaryota"/>
</dbReference>
<reference evidence="2 3" key="1">
    <citation type="journal article" date="2012" name="Science">
        <title>The Paleozoic origin of enzymatic lignin decomposition reconstructed from 31 fungal genomes.</title>
        <authorList>
            <person name="Floudas D."/>
            <person name="Binder M."/>
            <person name="Riley R."/>
            <person name="Barry K."/>
            <person name="Blanchette R.A."/>
            <person name="Henrissat B."/>
            <person name="Martinez A.T."/>
            <person name="Otillar R."/>
            <person name="Spatafora J.W."/>
            <person name="Yadav J.S."/>
            <person name="Aerts A."/>
            <person name="Benoit I."/>
            <person name="Boyd A."/>
            <person name="Carlson A."/>
            <person name="Copeland A."/>
            <person name="Coutinho P.M."/>
            <person name="de Vries R.P."/>
            <person name="Ferreira P."/>
            <person name="Findley K."/>
            <person name="Foster B."/>
            <person name="Gaskell J."/>
            <person name="Glotzer D."/>
            <person name="Gorecki P."/>
            <person name="Heitman J."/>
            <person name="Hesse C."/>
            <person name="Hori C."/>
            <person name="Igarashi K."/>
            <person name="Jurgens J.A."/>
            <person name="Kallen N."/>
            <person name="Kersten P."/>
            <person name="Kohler A."/>
            <person name="Kuees U."/>
            <person name="Kumar T.K.A."/>
            <person name="Kuo A."/>
            <person name="LaButti K."/>
            <person name="Larrondo L.F."/>
            <person name="Lindquist E."/>
            <person name="Ling A."/>
            <person name="Lombard V."/>
            <person name="Lucas S."/>
            <person name="Lundell T."/>
            <person name="Martin R."/>
            <person name="McLaughlin D.J."/>
            <person name="Morgenstern I."/>
            <person name="Morin E."/>
            <person name="Murat C."/>
            <person name="Nagy L.G."/>
            <person name="Nolan M."/>
            <person name="Ohm R.A."/>
            <person name="Patyshakuliyeva A."/>
            <person name="Rokas A."/>
            <person name="Ruiz-Duenas F.J."/>
            <person name="Sabat G."/>
            <person name="Salamov A."/>
            <person name="Samejima M."/>
            <person name="Schmutz J."/>
            <person name="Slot J.C."/>
            <person name="St John F."/>
            <person name="Stenlid J."/>
            <person name="Sun H."/>
            <person name="Sun S."/>
            <person name="Syed K."/>
            <person name="Tsang A."/>
            <person name="Wiebenga A."/>
            <person name="Young D."/>
            <person name="Pisabarro A."/>
            <person name="Eastwood D.C."/>
            <person name="Martin F."/>
            <person name="Cullen D."/>
            <person name="Grigoriev I.V."/>
            <person name="Hibbett D.S."/>
        </authorList>
    </citation>
    <scope>NUCLEOTIDE SEQUENCE [LARGE SCALE GENOMIC DNA]</scope>
    <source>
        <strain evidence="2 3">ATCC 11539</strain>
    </source>
</reference>
<sequence>MVMAITKSASLNPSLEEGEVEEGNADSIASSREGSLTDEPLSPSDSTTTTSSGASKSKAIMHKAGARDGSAMSKSSSTTPTASSSSKPVQNSTSHSPPKPAPPENISAEREHPPLPPSSVPPPTRVCMGTVNAADLERAKTLVLDLLGWGVPPEYLVDAGVSGQVIYRVFTELNLRLPKNLAVPPQMQKQKT</sequence>
<dbReference type="KEGG" id="gtr:GLOTRDRAFT_141255"/>
<evidence type="ECO:0000313" key="2">
    <source>
        <dbReference type="EMBL" id="EPQ51151.1"/>
    </source>
</evidence>
<feature type="compositionally biased region" description="Low complexity" evidence="1">
    <location>
        <begin position="42"/>
        <end position="57"/>
    </location>
</feature>
<dbReference type="EMBL" id="KB469312">
    <property type="protein sequence ID" value="EPQ51151.1"/>
    <property type="molecule type" value="Genomic_DNA"/>
</dbReference>
<name>S7PTP2_GLOTA</name>
<feature type="compositionally biased region" description="Low complexity" evidence="1">
    <location>
        <begin position="70"/>
        <end position="88"/>
    </location>
</feature>
<dbReference type="STRING" id="670483.S7PTP2"/>
<feature type="compositionally biased region" description="Pro residues" evidence="1">
    <location>
        <begin position="114"/>
        <end position="124"/>
    </location>
</feature>
<keyword evidence="3" id="KW-1185">Reference proteome</keyword>
<organism evidence="2 3">
    <name type="scientific">Gloeophyllum trabeum (strain ATCC 11539 / FP-39264 / Madison 617)</name>
    <name type="common">Brown rot fungus</name>
    <dbReference type="NCBI Taxonomy" id="670483"/>
    <lineage>
        <taxon>Eukaryota</taxon>
        <taxon>Fungi</taxon>
        <taxon>Dikarya</taxon>
        <taxon>Basidiomycota</taxon>
        <taxon>Agaricomycotina</taxon>
        <taxon>Agaricomycetes</taxon>
        <taxon>Gloeophyllales</taxon>
        <taxon>Gloeophyllaceae</taxon>
        <taxon>Gloeophyllum</taxon>
    </lineage>
</organism>
<dbReference type="OrthoDB" id="3270652at2759"/>
<protein>
    <submittedName>
        <fullName evidence="2">Uncharacterized protein</fullName>
    </submittedName>
</protein>
<dbReference type="RefSeq" id="XP_007870577.1">
    <property type="nucleotide sequence ID" value="XM_007872386.1"/>
</dbReference>
<feature type="region of interest" description="Disordered" evidence="1">
    <location>
        <begin position="1"/>
        <end position="124"/>
    </location>
</feature>
<dbReference type="Proteomes" id="UP000030669">
    <property type="component" value="Unassembled WGS sequence"/>
</dbReference>